<protein>
    <recommendedName>
        <fullName evidence="5">DNA-directed DNA polymerase</fullName>
        <ecNumber evidence="5">2.7.7.7</ecNumber>
    </recommendedName>
</protein>
<dbReference type="InterPro" id="IPR001126">
    <property type="entry name" value="UmuC"/>
</dbReference>
<dbReference type="InterPro" id="IPR043128">
    <property type="entry name" value="Rev_trsase/Diguanyl_cyclase"/>
</dbReference>
<evidence type="ECO:0000256" key="14">
    <source>
        <dbReference type="ARBA" id="ARBA00022932"/>
    </source>
</evidence>
<evidence type="ECO:0000256" key="5">
    <source>
        <dbReference type="ARBA" id="ARBA00012417"/>
    </source>
</evidence>
<evidence type="ECO:0000256" key="8">
    <source>
        <dbReference type="ARBA" id="ARBA00022679"/>
    </source>
</evidence>
<dbReference type="Gene3D" id="3.30.1490.100">
    <property type="entry name" value="DNA polymerase, Y-family, little finger domain"/>
    <property type="match status" value="1"/>
</dbReference>
<keyword evidence="14" id="KW-0239">DNA-directed DNA polymerase</keyword>
<dbReference type="Pfam" id="PF00817">
    <property type="entry name" value="IMS"/>
    <property type="match status" value="1"/>
</dbReference>
<keyword evidence="7" id="KW-0963">Cytoplasm</keyword>
<evidence type="ECO:0000256" key="4">
    <source>
        <dbReference type="ARBA" id="ARBA00011245"/>
    </source>
</evidence>
<dbReference type="InterPro" id="IPR053848">
    <property type="entry name" value="IMS_HHH_1"/>
</dbReference>
<keyword evidence="13" id="KW-0460">Magnesium</keyword>
<reference evidence="19" key="1">
    <citation type="submission" date="2020-05" db="EMBL/GenBank/DDBJ databases">
        <authorList>
            <person name="Chiriac C."/>
            <person name="Salcher M."/>
            <person name="Ghai R."/>
            <person name="Kavagutti S V."/>
        </authorList>
    </citation>
    <scope>NUCLEOTIDE SEQUENCE</scope>
</reference>
<dbReference type="InterPro" id="IPR036775">
    <property type="entry name" value="DNA_pol_Y-fam_lit_finger_sf"/>
</dbReference>
<evidence type="ECO:0000256" key="16">
    <source>
        <dbReference type="ARBA" id="ARBA00023204"/>
    </source>
</evidence>
<dbReference type="EC" id="2.7.7.7" evidence="5"/>
<evidence type="ECO:0000256" key="7">
    <source>
        <dbReference type="ARBA" id="ARBA00022490"/>
    </source>
</evidence>
<dbReference type="InterPro" id="IPR022880">
    <property type="entry name" value="DNApol_IV"/>
</dbReference>
<organism evidence="19">
    <name type="scientific">freshwater metagenome</name>
    <dbReference type="NCBI Taxonomy" id="449393"/>
    <lineage>
        <taxon>unclassified sequences</taxon>
        <taxon>metagenomes</taxon>
        <taxon>ecological metagenomes</taxon>
    </lineage>
</organism>
<dbReference type="PANTHER" id="PTHR11076">
    <property type="entry name" value="DNA REPAIR POLYMERASE UMUC / TRANSFERASE FAMILY MEMBER"/>
    <property type="match status" value="1"/>
</dbReference>
<dbReference type="GO" id="GO:0009432">
    <property type="term" value="P:SOS response"/>
    <property type="evidence" value="ECO:0007669"/>
    <property type="project" value="TreeGrafter"/>
</dbReference>
<evidence type="ECO:0000256" key="12">
    <source>
        <dbReference type="ARBA" id="ARBA00022763"/>
    </source>
</evidence>
<keyword evidence="15" id="KW-0238">DNA-binding</keyword>
<comment type="subunit">
    <text evidence="4">Monomer.</text>
</comment>
<dbReference type="PROSITE" id="PS50173">
    <property type="entry name" value="UMUC"/>
    <property type="match status" value="1"/>
</dbReference>
<dbReference type="Gene3D" id="3.40.1170.60">
    <property type="match status" value="1"/>
</dbReference>
<dbReference type="InterPro" id="IPR043502">
    <property type="entry name" value="DNA/RNA_pol_sf"/>
</dbReference>
<dbReference type="GO" id="GO:0042276">
    <property type="term" value="P:error-prone translesion synthesis"/>
    <property type="evidence" value="ECO:0007669"/>
    <property type="project" value="TreeGrafter"/>
</dbReference>
<dbReference type="GO" id="GO:0006260">
    <property type="term" value="P:DNA replication"/>
    <property type="evidence" value="ECO:0007669"/>
    <property type="project" value="UniProtKB-KW"/>
</dbReference>
<evidence type="ECO:0000313" key="19">
    <source>
        <dbReference type="EMBL" id="CAB4925118.1"/>
    </source>
</evidence>
<keyword evidence="6" id="KW-0515">Mutator protein</keyword>
<comment type="subcellular location">
    <subcellularLocation>
        <location evidence="2">Cytoplasm</location>
    </subcellularLocation>
</comment>
<dbReference type="InterPro" id="IPR017961">
    <property type="entry name" value="DNA_pol_Y-fam_little_finger"/>
</dbReference>
<keyword evidence="9" id="KW-0548">Nucleotidyltransferase</keyword>
<dbReference type="Pfam" id="PF21999">
    <property type="entry name" value="IMS_HHH_1"/>
    <property type="match status" value="1"/>
</dbReference>
<dbReference type="GO" id="GO:0003684">
    <property type="term" value="F:damaged DNA binding"/>
    <property type="evidence" value="ECO:0007669"/>
    <property type="project" value="InterPro"/>
</dbReference>
<dbReference type="CDD" id="cd03586">
    <property type="entry name" value="PolY_Pol_IV_kappa"/>
    <property type="match status" value="1"/>
</dbReference>
<dbReference type="AlphaFoldDB" id="A0A6J7I2R9"/>
<feature type="domain" description="UmuC" evidence="18">
    <location>
        <begin position="5"/>
        <end position="181"/>
    </location>
</feature>
<keyword evidence="8" id="KW-0808">Transferase</keyword>
<dbReference type="Gene3D" id="3.30.70.270">
    <property type="match status" value="1"/>
</dbReference>
<evidence type="ECO:0000259" key="18">
    <source>
        <dbReference type="PROSITE" id="PS50173"/>
    </source>
</evidence>
<evidence type="ECO:0000256" key="11">
    <source>
        <dbReference type="ARBA" id="ARBA00022723"/>
    </source>
</evidence>
<dbReference type="PANTHER" id="PTHR11076:SF33">
    <property type="entry name" value="DNA POLYMERASE KAPPA"/>
    <property type="match status" value="1"/>
</dbReference>
<evidence type="ECO:0000256" key="17">
    <source>
        <dbReference type="ARBA" id="ARBA00049244"/>
    </source>
</evidence>
<proteinExistence type="inferred from homology"/>
<dbReference type="Gene3D" id="1.10.150.20">
    <property type="entry name" value="5' to 3' exonuclease, C-terminal subdomain"/>
    <property type="match status" value="1"/>
</dbReference>
<dbReference type="InterPro" id="IPR050116">
    <property type="entry name" value="DNA_polymerase-Y"/>
</dbReference>
<dbReference type="GO" id="GO:0006281">
    <property type="term" value="P:DNA repair"/>
    <property type="evidence" value="ECO:0007669"/>
    <property type="project" value="UniProtKB-KW"/>
</dbReference>
<dbReference type="GO" id="GO:0003887">
    <property type="term" value="F:DNA-directed DNA polymerase activity"/>
    <property type="evidence" value="ECO:0007669"/>
    <property type="project" value="UniProtKB-KW"/>
</dbReference>
<keyword evidence="11" id="KW-0479">Metal-binding</keyword>
<dbReference type="SUPFAM" id="SSF56672">
    <property type="entry name" value="DNA/RNA polymerases"/>
    <property type="match status" value="1"/>
</dbReference>
<evidence type="ECO:0000256" key="6">
    <source>
        <dbReference type="ARBA" id="ARBA00022457"/>
    </source>
</evidence>
<dbReference type="GO" id="GO:0046872">
    <property type="term" value="F:metal ion binding"/>
    <property type="evidence" value="ECO:0007669"/>
    <property type="project" value="UniProtKB-KW"/>
</dbReference>
<dbReference type="NCBIfam" id="NF002677">
    <property type="entry name" value="PRK02406.1"/>
    <property type="match status" value="1"/>
</dbReference>
<comment type="similarity">
    <text evidence="3">Belongs to the DNA polymerase type-Y family.</text>
</comment>
<evidence type="ECO:0000256" key="15">
    <source>
        <dbReference type="ARBA" id="ARBA00023125"/>
    </source>
</evidence>
<dbReference type="GO" id="GO:0005829">
    <property type="term" value="C:cytosol"/>
    <property type="evidence" value="ECO:0007669"/>
    <property type="project" value="TreeGrafter"/>
</dbReference>
<evidence type="ECO:0000256" key="1">
    <source>
        <dbReference type="ARBA" id="ARBA00001946"/>
    </source>
</evidence>
<evidence type="ECO:0000256" key="13">
    <source>
        <dbReference type="ARBA" id="ARBA00022842"/>
    </source>
</evidence>
<dbReference type="HAMAP" id="MF_01113">
    <property type="entry name" value="DNApol_IV"/>
    <property type="match status" value="1"/>
</dbReference>
<dbReference type="FunFam" id="3.30.1490.100:FF:000004">
    <property type="entry name" value="DNA polymerase IV"/>
    <property type="match status" value="1"/>
</dbReference>
<dbReference type="EMBL" id="CAFBMX010000003">
    <property type="protein sequence ID" value="CAB4925118.1"/>
    <property type="molecule type" value="Genomic_DNA"/>
</dbReference>
<name>A0A6J7I2R9_9ZZZZ</name>
<sequence>MAGLLAHLDLDAFFANVELLRRPELRGLPVIVSGSGPRAVVTTASYEARAFGVRSAMPTVQARRLCPQGILVPPDLDAYRSASRAVMAVVRDHIDIVEQMGIDEAYLDITGLVTPNAALRRLVAEIRTATGLTASVGIGPNKLVAKVASDAEKPGGFVRLTIEQARERFAGASPGLIPGIGPRTVERLSAMGITTLGALGAVDEGTLAAVFGPRQGPQLAARARFEDDARVEPERAVVSESRERTFEHDVRDIGELEEILGVLTAQLCGSLRERDRRGRTVRLKLRLDDFTTVTRARTLGHATDDEREIHGTAVELLREYRPARPVRLLGVGIAGLSAGDDQLTFAL</sequence>
<dbReference type="SUPFAM" id="SSF100879">
    <property type="entry name" value="Lesion bypass DNA polymerase (Y-family), little finger domain"/>
    <property type="match status" value="1"/>
</dbReference>
<keyword evidence="10" id="KW-0235">DNA replication</keyword>
<evidence type="ECO:0000256" key="9">
    <source>
        <dbReference type="ARBA" id="ARBA00022695"/>
    </source>
</evidence>
<accession>A0A6J7I2R9</accession>
<evidence type="ECO:0000256" key="2">
    <source>
        <dbReference type="ARBA" id="ARBA00004496"/>
    </source>
</evidence>
<dbReference type="FunFam" id="3.40.1170.60:FF:000001">
    <property type="entry name" value="DNA polymerase IV"/>
    <property type="match status" value="1"/>
</dbReference>
<keyword evidence="16" id="KW-0234">DNA repair</keyword>
<gene>
    <name evidence="19" type="ORF">UFOPK3674_00800</name>
</gene>
<evidence type="ECO:0000256" key="3">
    <source>
        <dbReference type="ARBA" id="ARBA00010945"/>
    </source>
</evidence>
<evidence type="ECO:0000256" key="10">
    <source>
        <dbReference type="ARBA" id="ARBA00022705"/>
    </source>
</evidence>
<dbReference type="Pfam" id="PF11799">
    <property type="entry name" value="IMS_C"/>
    <property type="match status" value="1"/>
</dbReference>
<comment type="cofactor">
    <cofactor evidence="1">
        <name>Mg(2+)</name>
        <dbReference type="ChEBI" id="CHEBI:18420"/>
    </cofactor>
</comment>
<comment type="catalytic activity">
    <reaction evidence="17">
        <text>DNA(n) + a 2'-deoxyribonucleoside 5'-triphosphate = DNA(n+1) + diphosphate</text>
        <dbReference type="Rhea" id="RHEA:22508"/>
        <dbReference type="Rhea" id="RHEA-COMP:17339"/>
        <dbReference type="Rhea" id="RHEA-COMP:17340"/>
        <dbReference type="ChEBI" id="CHEBI:33019"/>
        <dbReference type="ChEBI" id="CHEBI:61560"/>
        <dbReference type="ChEBI" id="CHEBI:173112"/>
        <dbReference type="EC" id="2.7.7.7"/>
    </reaction>
</comment>
<keyword evidence="12" id="KW-0227">DNA damage</keyword>